<evidence type="ECO:0000256" key="1">
    <source>
        <dbReference type="ARBA" id="ARBA00010528"/>
    </source>
</evidence>
<proteinExistence type="inferred from homology"/>
<dbReference type="GO" id="GO:0005840">
    <property type="term" value="C:ribosome"/>
    <property type="evidence" value="ECO:0007669"/>
    <property type="project" value="UniProtKB-KW"/>
</dbReference>
<dbReference type="OrthoDB" id="9803201at2"/>
<gene>
    <name evidence="5 7" type="primary">rplD</name>
    <name evidence="7" type="ORF">CCAX7_33620</name>
</gene>
<comment type="function">
    <text evidence="5">One of the primary rRNA binding proteins, this protein initially binds near the 5'-end of the 23S rRNA. It is important during the early stages of 50S assembly. It makes multiple contacts with different domains of the 23S rRNA in the assembled 50S subunit and ribosome.</text>
</comment>
<comment type="function">
    <text evidence="5">Forms part of the polypeptide exit tunnel.</text>
</comment>
<dbReference type="HAMAP" id="MF_01328_B">
    <property type="entry name" value="Ribosomal_uL4_B"/>
    <property type="match status" value="1"/>
</dbReference>
<evidence type="ECO:0000256" key="6">
    <source>
        <dbReference type="SAM" id="MobiDB-lite"/>
    </source>
</evidence>
<comment type="subunit">
    <text evidence="5">Part of the 50S ribosomal subunit.</text>
</comment>
<keyword evidence="3 5" id="KW-0687">Ribonucleoprotein</keyword>
<keyword evidence="5" id="KW-0694">RNA-binding</keyword>
<dbReference type="Proteomes" id="UP000287394">
    <property type="component" value="Chromosome"/>
</dbReference>
<evidence type="ECO:0000256" key="4">
    <source>
        <dbReference type="ARBA" id="ARBA00035244"/>
    </source>
</evidence>
<keyword evidence="5" id="KW-0699">rRNA-binding</keyword>
<dbReference type="GO" id="GO:0019843">
    <property type="term" value="F:rRNA binding"/>
    <property type="evidence" value="ECO:0007669"/>
    <property type="project" value="UniProtKB-UniRule"/>
</dbReference>
<dbReference type="InterPro" id="IPR023574">
    <property type="entry name" value="Ribosomal_uL4_dom_sf"/>
</dbReference>
<dbReference type="GO" id="GO:0006412">
    <property type="term" value="P:translation"/>
    <property type="evidence" value="ECO:0007669"/>
    <property type="project" value="UniProtKB-UniRule"/>
</dbReference>
<dbReference type="GO" id="GO:0003735">
    <property type="term" value="F:structural constituent of ribosome"/>
    <property type="evidence" value="ECO:0007669"/>
    <property type="project" value="InterPro"/>
</dbReference>
<keyword evidence="2 5" id="KW-0689">Ribosomal protein</keyword>
<dbReference type="Pfam" id="PF00573">
    <property type="entry name" value="Ribosomal_L4"/>
    <property type="match status" value="1"/>
</dbReference>
<organism evidence="7 8">
    <name type="scientific">Capsulimonas corticalis</name>
    <dbReference type="NCBI Taxonomy" id="2219043"/>
    <lineage>
        <taxon>Bacteria</taxon>
        <taxon>Bacillati</taxon>
        <taxon>Armatimonadota</taxon>
        <taxon>Armatimonadia</taxon>
        <taxon>Capsulimonadales</taxon>
        <taxon>Capsulimonadaceae</taxon>
        <taxon>Capsulimonas</taxon>
    </lineage>
</organism>
<comment type="similarity">
    <text evidence="1 5">Belongs to the universal ribosomal protein uL4 family.</text>
</comment>
<dbReference type="KEGG" id="ccot:CCAX7_33620"/>
<dbReference type="Gene3D" id="3.40.1370.10">
    <property type="match status" value="1"/>
</dbReference>
<dbReference type="RefSeq" id="WP_119322398.1">
    <property type="nucleotide sequence ID" value="NZ_AP025739.1"/>
</dbReference>
<dbReference type="NCBIfam" id="TIGR03953">
    <property type="entry name" value="rplD_bact"/>
    <property type="match status" value="1"/>
</dbReference>
<accession>A0A402CYG7</accession>
<dbReference type="EMBL" id="AP025739">
    <property type="protein sequence ID" value="BDI31311.1"/>
    <property type="molecule type" value="Genomic_DNA"/>
</dbReference>
<evidence type="ECO:0000256" key="3">
    <source>
        <dbReference type="ARBA" id="ARBA00023274"/>
    </source>
</evidence>
<evidence type="ECO:0000313" key="7">
    <source>
        <dbReference type="EMBL" id="BDI31311.1"/>
    </source>
</evidence>
<reference evidence="7 8" key="1">
    <citation type="journal article" date="2019" name="Int. J. Syst. Evol. Microbiol.">
        <title>Capsulimonas corticalis gen. nov., sp. nov., an aerobic capsulated bacterium, of a novel bacterial order, Capsulimonadales ord. nov., of the class Armatimonadia of the phylum Armatimonadetes.</title>
        <authorList>
            <person name="Li J."/>
            <person name="Kudo C."/>
            <person name="Tonouchi A."/>
        </authorList>
    </citation>
    <scope>NUCLEOTIDE SEQUENCE [LARGE SCALE GENOMIC DNA]</scope>
    <source>
        <strain evidence="7 8">AX-7</strain>
    </source>
</reference>
<dbReference type="GO" id="GO:1990904">
    <property type="term" value="C:ribonucleoprotein complex"/>
    <property type="evidence" value="ECO:0007669"/>
    <property type="project" value="UniProtKB-KW"/>
</dbReference>
<protein>
    <recommendedName>
        <fullName evidence="4 5">Large ribosomal subunit protein uL4</fullName>
    </recommendedName>
</protein>
<sequence length="218" mass="22756">MPNATLKKQDGASAGSVVLSDKLFGAKVIPGLMHQAVVNEATNSRQDTRNTKTRGEVAGGGRKPYRQKGTGRARQGTISAPHYRHGGIVFGPHPRDLSAKLPKKARRAAVASALTVKSSEGVVTVIDALTFDTISTKVAAGILAGLGITGKTLIVLGEHNPVIYKSFRNIPGIVVRVAPAFSVRDVVDAAQIVIVKSALDVLNAQFGAADSSDQEATV</sequence>
<evidence type="ECO:0000256" key="5">
    <source>
        <dbReference type="HAMAP-Rule" id="MF_01328"/>
    </source>
</evidence>
<feature type="compositionally biased region" description="Basic and acidic residues" evidence="6">
    <location>
        <begin position="46"/>
        <end position="55"/>
    </location>
</feature>
<dbReference type="FunCoup" id="A0A402CYG7">
    <property type="interactions" value="497"/>
</dbReference>
<dbReference type="PANTHER" id="PTHR10746">
    <property type="entry name" value="50S RIBOSOMAL PROTEIN L4"/>
    <property type="match status" value="1"/>
</dbReference>
<name>A0A402CYG7_9BACT</name>
<dbReference type="AlphaFoldDB" id="A0A402CYG7"/>
<dbReference type="InterPro" id="IPR013005">
    <property type="entry name" value="Ribosomal_uL4-like"/>
</dbReference>
<evidence type="ECO:0000313" key="8">
    <source>
        <dbReference type="Proteomes" id="UP000287394"/>
    </source>
</evidence>
<keyword evidence="8" id="KW-1185">Reference proteome</keyword>
<evidence type="ECO:0000256" key="2">
    <source>
        <dbReference type="ARBA" id="ARBA00022980"/>
    </source>
</evidence>
<dbReference type="SUPFAM" id="SSF52166">
    <property type="entry name" value="Ribosomal protein L4"/>
    <property type="match status" value="1"/>
</dbReference>
<dbReference type="InterPro" id="IPR002136">
    <property type="entry name" value="Ribosomal_uL4"/>
</dbReference>
<dbReference type="PANTHER" id="PTHR10746:SF6">
    <property type="entry name" value="LARGE RIBOSOMAL SUBUNIT PROTEIN UL4M"/>
    <property type="match status" value="1"/>
</dbReference>
<feature type="region of interest" description="Disordered" evidence="6">
    <location>
        <begin position="41"/>
        <end position="78"/>
    </location>
</feature>